<reference evidence="2" key="1">
    <citation type="submission" date="2024-07" db="EMBL/GenBank/DDBJ databases">
        <authorList>
            <person name="Yu S.T."/>
        </authorList>
    </citation>
    <scope>NUCLEOTIDE SEQUENCE</scope>
    <source>
        <strain evidence="2">R11</strain>
    </source>
</reference>
<accession>A0AB39NDS4</accession>
<organism evidence="2">
    <name type="scientific">Streptomyces sp. R11</name>
    <dbReference type="NCBI Taxonomy" id="3238625"/>
    <lineage>
        <taxon>Bacteria</taxon>
        <taxon>Bacillati</taxon>
        <taxon>Actinomycetota</taxon>
        <taxon>Actinomycetes</taxon>
        <taxon>Kitasatosporales</taxon>
        <taxon>Streptomycetaceae</taxon>
        <taxon>Streptomyces</taxon>
    </lineage>
</organism>
<dbReference type="PANTHER" id="PTHR36151">
    <property type="entry name" value="BLR2777 PROTEIN"/>
    <property type="match status" value="1"/>
</dbReference>
<dbReference type="AlphaFoldDB" id="A0AB39NDS4"/>
<dbReference type="PANTHER" id="PTHR36151:SF3">
    <property type="entry name" value="ER-BOUND OXYGENASE MPAB_MPAB'_RUBBER OXYGENASE CATALYTIC DOMAIN-CONTAINING PROTEIN"/>
    <property type="match status" value="1"/>
</dbReference>
<feature type="domain" description="ER-bound oxygenase mpaB/mpaB'/Rubber oxygenase catalytic" evidence="1">
    <location>
        <begin position="21"/>
        <end position="254"/>
    </location>
</feature>
<dbReference type="Pfam" id="PF09995">
    <property type="entry name" value="MPAB_Lcp_cat"/>
    <property type="match status" value="1"/>
</dbReference>
<dbReference type="InterPro" id="IPR018713">
    <property type="entry name" value="MPAB/Lcp_cat_dom"/>
</dbReference>
<keyword evidence="2" id="KW-0560">Oxidoreductase</keyword>
<evidence type="ECO:0000259" key="1">
    <source>
        <dbReference type="Pfam" id="PF09995"/>
    </source>
</evidence>
<name>A0AB39NDS4_9ACTN</name>
<dbReference type="GO" id="GO:0016491">
    <property type="term" value="F:oxidoreductase activity"/>
    <property type="evidence" value="ECO:0007669"/>
    <property type="project" value="UniProtKB-KW"/>
</dbReference>
<gene>
    <name evidence="2" type="ORF">AB5J55_43090</name>
</gene>
<dbReference type="EMBL" id="CP163432">
    <property type="protein sequence ID" value="XDQ15905.1"/>
    <property type="molecule type" value="Genomic_DNA"/>
</dbReference>
<proteinExistence type="predicted"/>
<sequence>MTAPLDPSILNRIPGPGSMTWENMGRLAMLSLGARALVLQTAHPIVGAGVQEHSDFRTDLLPRLARTLTSMQRIVYGTPTEALAEARRVRTLHHTIRGTDRHGRRYHALEPEAYAWVHATLFESVVTFGHVCGAPLTADAQARLYTEWRAVGRMLGLSEYDLPPTAESFRTYFDNTVANRLEVNPVVRDLLGPALLNVSPPAPIPAALWKAIWPPLGRRAVQLTISTLPPAYLQRLSISLTDRDKRSSRRFFACTAVVDRLLPDRYRYLPLAAAARRGAR</sequence>
<dbReference type="EC" id="1.-.-.-" evidence="2"/>
<evidence type="ECO:0000313" key="2">
    <source>
        <dbReference type="EMBL" id="XDQ15905.1"/>
    </source>
</evidence>
<dbReference type="RefSeq" id="WP_369275828.1">
    <property type="nucleotide sequence ID" value="NZ_CP163432.1"/>
</dbReference>
<protein>
    <submittedName>
        <fullName evidence="2">Oxygenase MpaB family protein</fullName>
        <ecNumber evidence="2">1.-.-.-</ecNumber>
    </submittedName>
</protein>